<evidence type="ECO:0000313" key="10">
    <source>
        <dbReference type="Proteomes" id="UP001159405"/>
    </source>
</evidence>
<evidence type="ECO:0000256" key="7">
    <source>
        <dbReference type="ARBA" id="ARBA00023242"/>
    </source>
</evidence>
<name>A0ABN8Q080_9CNID</name>
<proteinExistence type="inferred from homology"/>
<gene>
    <name evidence="9" type="ORF">PLOB_00049830</name>
</gene>
<reference evidence="9 10" key="1">
    <citation type="submission" date="2022-05" db="EMBL/GenBank/DDBJ databases">
        <authorList>
            <consortium name="Genoscope - CEA"/>
            <person name="William W."/>
        </authorList>
    </citation>
    <scope>NUCLEOTIDE SEQUENCE [LARGE SCALE GENOMIC DNA]</scope>
</reference>
<comment type="similarity">
    <text evidence="3">Belongs to the HARBI1 family.</text>
</comment>
<dbReference type="InterPro" id="IPR027806">
    <property type="entry name" value="HARBI1_dom"/>
</dbReference>
<dbReference type="PANTHER" id="PTHR22930">
    <property type="match status" value="1"/>
</dbReference>
<keyword evidence="10" id="KW-1185">Reference proteome</keyword>
<dbReference type="EMBL" id="CALNXK010000097">
    <property type="protein sequence ID" value="CAH3153985.1"/>
    <property type="molecule type" value="Genomic_DNA"/>
</dbReference>
<keyword evidence="7" id="KW-0539">Nucleus</keyword>
<keyword evidence="6" id="KW-0378">Hydrolase</keyword>
<evidence type="ECO:0000259" key="8">
    <source>
        <dbReference type="Pfam" id="PF13359"/>
    </source>
</evidence>
<dbReference type="Pfam" id="PF13359">
    <property type="entry name" value="DDE_Tnp_4"/>
    <property type="match status" value="1"/>
</dbReference>
<keyword evidence="5" id="KW-0479">Metal-binding</keyword>
<dbReference type="PANTHER" id="PTHR22930:SF85">
    <property type="entry name" value="GH03217P-RELATED"/>
    <property type="match status" value="1"/>
</dbReference>
<comment type="caution">
    <text evidence="9">The sequence shown here is derived from an EMBL/GenBank/DDBJ whole genome shotgun (WGS) entry which is preliminary data.</text>
</comment>
<evidence type="ECO:0000256" key="4">
    <source>
        <dbReference type="ARBA" id="ARBA00022722"/>
    </source>
</evidence>
<evidence type="ECO:0000256" key="5">
    <source>
        <dbReference type="ARBA" id="ARBA00022723"/>
    </source>
</evidence>
<sequence length="187" mass="21253">MYRNRNLEALWKKHFRVTRDTFDYICQLIEGDLQKEGTRLRKAVPVYKRVAVVLWRLGSGNSYRTTGITFGLGKSTVIKICNEFTRAIIRRKDDYFNRKQNYSINLQGTVDGTGMFIDVSTGWPGSMHDARVLRLSSLYSKATDGEILSQPEKSSEGIAVRPLLLGDSAYPLLSWLIGHYPRSATLT</sequence>
<comment type="subcellular location">
    <subcellularLocation>
        <location evidence="2">Nucleus</location>
    </subcellularLocation>
</comment>
<evidence type="ECO:0000256" key="1">
    <source>
        <dbReference type="ARBA" id="ARBA00001968"/>
    </source>
</evidence>
<organism evidence="9 10">
    <name type="scientific">Porites lobata</name>
    <dbReference type="NCBI Taxonomy" id="104759"/>
    <lineage>
        <taxon>Eukaryota</taxon>
        <taxon>Metazoa</taxon>
        <taxon>Cnidaria</taxon>
        <taxon>Anthozoa</taxon>
        <taxon>Hexacorallia</taxon>
        <taxon>Scleractinia</taxon>
        <taxon>Fungiina</taxon>
        <taxon>Poritidae</taxon>
        <taxon>Porites</taxon>
    </lineage>
</organism>
<protein>
    <recommendedName>
        <fullName evidence="8">DDE Tnp4 domain-containing protein</fullName>
    </recommendedName>
</protein>
<comment type="cofactor">
    <cofactor evidence="1">
        <name>a divalent metal cation</name>
        <dbReference type="ChEBI" id="CHEBI:60240"/>
    </cofactor>
</comment>
<feature type="domain" description="DDE Tnp4" evidence="8">
    <location>
        <begin position="89"/>
        <end position="178"/>
    </location>
</feature>
<evidence type="ECO:0000256" key="6">
    <source>
        <dbReference type="ARBA" id="ARBA00022801"/>
    </source>
</evidence>
<keyword evidence="4" id="KW-0540">Nuclease</keyword>
<evidence type="ECO:0000313" key="9">
    <source>
        <dbReference type="EMBL" id="CAH3153985.1"/>
    </source>
</evidence>
<dbReference type="InterPro" id="IPR045249">
    <property type="entry name" value="HARBI1-like"/>
</dbReference>
<evidence type="ECO:0000256" key="2">
    <source>
        <dbReference type="ARBA" id="ARBA00004123"/>
    </source>
</evidence>
<accession>A0ABN8Q080</accession>
<evidence type="ECO:0000256" key="3">
    <source>
        <dbReference type="ARBA" id="ARBA00006958"/>
    </source>
</evidence>
<dbReference type="Proteomes" id="UP001159405">
    <property type="component" value="Unassembled WGS sequence"/>
</dbReference>